<feature type="compositionally biased region" description="Low complexity" evidence="1">
    <location>
        <begin position="125"/>
        <end position="144"/>
    </location>
</feature>
<evidence type="ECO:0000256" key="1">
    <source>
        <dbReference type="SAM" id="MobiDB-lite"/>
    </source>
</evidence>
<organism evidence="2 3">
    <name type="scientific">Neoroseomonas terrae</name>
    <dbReference type="NCBI Taxonomy" id="424799"/>
    <lineage>
        <taxon>Bacteria</taxon>
        <taxon>Pseudomonadati</taxon>
        <taxon>Pseudomonadota</taxon>
        <taxon>Alphaproteobacteria</taxon>
        <taxon>Acetobacterales</taxon>
        <taxon>Acetobacteraceae</taxon>
        <taxon>Neoroseomonas</taxon>
    </lineage>
</organism>
<gene>
    <name evidence="2" type="ORF">GXW78_13395</name>
</gene>
<dbReference type="EMBL" id="JAAEDI010000013">
    <property type="protein sequence ID" value="MBR0650665.1"/>
    <property type="molecule type" value="Genomic_DNA"/>
</dbReference>
<evidence type="ECO:0000313" key="3">
    <source>
        <dbReference type="Proteomes" id="UP000698752"/>
    </source>
</evidence>
<feature type="region of interest" description="Disordered" evidence="1">
    <location>
        <begin position="114"/>
        <end position="144"/>
    </location>
</feature>
<comment type="caution">
    <text evidence="2">The sequence shown here is derived from an EMBL/GenBank/DDBJ whole genome shotgun (WGS) entry which is preliminary data.</text>
</comment>
<dbReference type="RefSeq" id="WP_211869330.1">
    <property type="nucleotide sequence ID" value="NZ_JAAEDI010000013.1"/>
</dbReference>
<keyword evidence="3" id="KW-1185">Reference proteome</keyword>
<proteinExistence type="predicted"/>
<name>A0ABS5EI17_9PROT</name>
<evidence type="ECO:0000313" key="2">
    <source>
        <dbReference type="EMBL" id="MBR0650665.1"/>
    </source>
</evidence>
<reference evidence="3" key="1">
    <citation type="journal article" date="2021" name="Syst. Appl. Microbiol.">
        <title>Roseomonas hellenica sp. nov., isolated from roots of wild-growing Alkanna tinctoria.</title>
        <authorList>
            <person name="Rat A."/>
            <person name="Naranjo H.D."/>
            <person name="Lebbe L."/>
            <person name="Cnockaert M."/>
            <person name="Krigas N."/>
            <person name="Grigoriadou K."/>
            <person name="Maloupa E."/>
            <person name="Willems A."/>
        </authorList>
    </citation>
    <scope>NUCLEOTIDE SEQUENCE [LARGE SCALE GENOMIC DNA]</scope>
    <source>
        <strain evidence="3">LMG 31159</strain>
    </source>
</reference>
<sequence length="169" mass="16988">MGAPGAPLLAIPAAVEGLSLRAFGRTTGDSIVSLVTGEDCSIARIGRGDAYCGQDPAPAPPPMCTRSLGAVDCWTVPPAAWPPYRGVADGPATLSEAQENNRIGWVRRIARSLEPAPAPPPQAQPPQVVLVPGQGVPAPPQAGAAAAEAAARALIPDPGPSVGVGLRTD</sequence>
<protein>
    <submittedName>
        <fullName evidence="2">Uncharacterized protein</fullName>
    </submittedName>
</protein>
<dbReference type="Proteomes" id="UP000698752">
    <property type="component" value="Unassembled WGS sequence"/>
</dbReference>
<accession>A0ABS5EI17</accession>